<dbReference type="OrthoDB" id="2507747at2759"/>
<evidence type="ECO:0000256" key="1">
    <source>
        <dbReference type="SAM" id="MobiDB-lite"/>
    </source>
</evidence>
<comment type="caution">
    <text evidence="2">The sequence shown here is derived from an EMBL/GenBank/DDBJ whole genome shotgun (WGS) entry which is preliminary data.</text>
</comment>
<proteinExistence type="predicted"/>
<dbReference type="Proteomes" id="UP000765509">
    <property type="component" value="Unassembled WGS sequence"/>
</dbReference>
<gene>
    <name evidence="2" type="ORF">O181_062422</name>
</gene>
<feature type="compositionally biased region" description="Polar residues" evidence="1">
    <location>
        <begin position="67"/>
        <end position="77"/>
    </location>
</feature>
<sequence length="340" mass="38162">MTVQHMRNELFEHFSQQKTSCPDRPLESNLNSLTAAHRPTSIVYRPSPSALDRSPSWGWISPDSYQPSHGMSLTETQSVKSSISPSSLSPKPNTSPTMSSPSLCAGFAFTRLIEEEEEEEETEEEEVHQLMEQEFGLNWTRSSRPSQAWIPLSARSSHHPDPSTSSIQSTEDRLDKLLAEIGAQTNDTSIDSNTLSSPKIIPCQSSPIDLECWELFQLESRFQPIQSSLILPLRSCLKSEQFSPSSTLSSDLITPSQIQTDQSTDLHLNENRNQNESVASTRVRFDDQQAEEILTWSSESYDRKGPQPITKLNVREVIELKLIKEELGISQSPSINICQT</sequence>
<keyword evidence="3" id="KW-1185">Reference proteome</keyword>
<protein>
    <submittedName>
        <fullName evidence="2">Uncharacterized protein</fullName>
    </submittedName>
</protein>
<organism evidence="2 3">
    <name type="scientific">Austropuccinia psidii MF-1</name>
    <dbReference type="NCBI Taxonomy" id="1389203"/>
    <lineage>
        <taxon>Eukaryota</taxon>
        <taxon>Fungi</taxon>
        <taxon>Dikarya</taxon>
        <taxon>Basidiomycota</taxon>
        <taxon>Pucciniomycotina</taxon>
        <taxon>Pucciniomycetes</taxon>
        <taxon>Pucciniales</taxon>
        <taxon>Sphaerophragmiaceae</taxon>
        <taxon>Austropuccinia</taxon>
    </lineage>
</organism>
<feature type="region of interest" description="Disordered" evidence="1">
    <location>
        <begin position="67"/>
        <end position="101"/>
    </location>
</feature>
<feature type="compositionally biased region" description="Low complexity" evidence="1">
    <location>
        <begin position="78"/>
        <end position="92"/>
    </location>
</feature>
<name>A0A9Q3ES63_9BASI</name>
<dbReference type="EMBL" id="AVOT02029755">
    <property type="protein sequence ID" value="MBW0522707.1"/>
    <property type="molecule type" value="Genomic_DNA"/>
</dbReference>
<dbReference type="AlphaFoldDB" id="A0A9Q3ES63"/>
<evidence type="ECO:0000313" key="3">
    <source>
        <dbReference type="Proteomes" id="UP000765509"/>
    </source>
</evidence>
<reference evidence="2" key="1">
    <citation type="submission" date="2021-03" db="EMBL/GenBank/DDBJ databases">
        <title>Draft genome sequence of rust myrtle Austropuccinia psidii MF-1, a brazilian biotype.</title>
        <authorList>
            <person name="Quecine M.C."/>
            <person name="Pachon D.M.R."/>
            <person name="Bonatelli M.L."/>
            <person name="Correr F.H."/>
            <person name="Franceschini L.M."/>
            <person name="Leite T.F."/>
            <person name="Margarido G.R.A."/>
            <person name="Almeida C.A."/>
            <person name="Ferrarezi J.A."/>
            <person name="Labate C.A."/>
        </authorList>
    </citation>
    <scope>NUCLEOTIDE SEQUENCE</scope>
    <source>
        <strain evidence="2">MF-1</strain>
    </source>
</reference>
<evidence type="ECO:0000313" key="2">
    <source>
        <dbReference type="EMBL" id="MBW0522707.1"/>
    </source>
</evidence>
<accession>A0A9Q3ES63</accession>